<dbReference type="SUPFAM" id="SSF52540">
    <property type="entry name" value="P-loop containing nucleoside triphosphate hydrolases"/>
    <property type="match status" value="1"/>
</dbReference>
<dbReference type="GO" id="GO:0007166">
    <property type="term" value="P:cell surface receptor signaling pathway"/>
    <property type="evidence" value="ECO:0007669"/>
    <property type="project" value="InterPro"/>
</dbReference>
<dbReference type="EMBL" id="JARJCM010000233">
    <property type="protein sequence ID" value="KAJ7021396.1"/>
    <property type="molecule type" value="Genomic_DNA"/>
</dbReference>
<evidence type="ECO:0000313" key="4">
    <source>
        <dbReference type="Proteomes" id="UP001218188"/>
    </source>
</evidence>
<evidence type="ECO:0000256" key="1">
    <source>
        <dbReference type="SAM" id="MobiDB-lite"/>
    </source>
</evidence>
<feature type="compositionally biased region" description="Acidic residues" evidence="1">
    <location>
        <begin position="1057"/>
        <end position="1068"/>
    </location>
</feature>
<evidence type="ECO:0000259" key="2">
    <source>
        <dbReference type="SMART" id="SM00382"/>
    </source>
</evidence>
<dbReference type="InterPro" id="IPR011990">
    <property type="entry name" value="TPR-like_helical_dom_sf"/>
</dbReference>
<dbReference type="PANTHER" id="PTHR47691">
    <property type="entry name" value="REGULATOR-RELATED"/>
    <property type="match status" value="1"/>
</dbReference>
<dbReference type="SMART" id="SM00382">
    <property type="entry name" value="AAA"/>
    <property type="match status" value="1"/>
</dbReference>
<proteinExistence type="predicted"/>
<dbReference type="Pfam" id="PF20703">
    <property type="entry name" value="nSTAND1"/>
    <property type="match status" value="1"/>
</dbReference>
<organism evidence="3 4">
    <name type="scientific">Mycena alexandri</name>
    <dbReference type="NCBI Taxonomy" id="1745969"/>
    <lineage>
        <taxon>Eukaryota</taxon>
        <taxon>Fungi</taxon>
        <taxon>Dikarya</taxon>
        <taxon>Basidiomycota</taxon>
        <taxon>Agaricomycotina</taxon>
        <taxon>Agaricomycetes</taxon>
        <taxon>Agaricomycetidae</taxon>
        <taxon>Agaricales</taxon>
        <taxon>Marasmiineae</taxon>
        <taxon>Mycenaceae</taxon>
        <taxon>Mycena</taxon>
    </lineage>
</organism>
<accession>A0AAD6WRZ1</accession>
<dbReference type="SUPFAM" id="SSF48452">
    <property type="entry name" value="TPR-like"/>
    <property type="match status" value="2"/>
</dbReference>
<dbReference type="InterPro" id="IPR003593">
    <property type="entry name" value="AAA+_ATPase"/>
</dbReference>
<name>A0AAD6WRZ1_9AGAR</name>
<evidence type="ECO:0000313" key="3">
    <source>
        <dbReference type="EMBL" id="KAJ7021396.1"/>
    </source>
</evidence>
<sequence length="1082" mass="120761">MPRQASIAEIRLNQVSGCLAITKSSLELLAGNLKISGLEAILNTTQSLLKLAQTIKQNKNACNELMEHVHQLLNAIIVVYIKSDTGAELAPSVLNHIAKFAQTLHKIHTFVEAQQGGNKLKKFFRQGELGVLLKDCKAGLQQELDFFQITNILSDVKQMEELVEARHQEVLDIIETLSSADSASLISQVYSGSYSSSNSISMLPAEPKIFHGREAELTHILKSFDQGSPRIAILGAGGMGKTSLSRAVLHHSDIATKYQDNRFFVACDGSGNKVELAGVIGAHLGLKPGKDLTQGVLQHLSSAPPTLLILDNLETLWDQVETRKEIEDFLSRVTEITHLALIITMRGAERPSKVLWTRPFLMPLQPLAQNSAREMFLDIADEGHSMDEVDQVLRLTDNMPLAISLLAHLVDTDSEGCSKILSRWETEKTSLLSEGHDSRSNLEISILLSLSSPRITSMPHCQDLLALLSILPDGLSDVELKQTNFPIENILGCKVALLRTALAYTDEHQRIKVLVPIREYMQRLLAPTDQMIHPLLKHFQDLLEFYREHSGMKSSTLIASRITSNFSNIQNILQNGLKLGHPDLIVSIYCTCHLNRFSGMTGGGDIALFDLIIPMLPELSNPALVVYVTTETFGPWRSVTSHAKELESRAQEQFDYFDDPNLKCRFHTELANYYLYHNQDISISTKHAQSALSLAQATGNSRSQSYILMHFSFTKWSLGDYIAAQVYVRDAQKLARRSGDLYTEARGLRIEAGCWQALGNYTQCISLLNRGRALLNLSGLSHSYEEHSIQTILGGVHQLKSEYVEAHSIHNRNIQAGPAGNTPHLHGLSLINIADIEISMGVSKHEIQKKLDASQTIFKVYGSTRLSTSCDCIQADLNLREGDISTSVFLRCLGAVWGNNSELVSYCLERLGDTGRWEGSDHDPSWSTVFLAYSLKQKEKLEIHKALQFIGDIFFRENDEFTATSLFTLALQGFTQMDVHRSRAECMIRLGDISEKNGNLLKALELWDMARPLFERSSQTKQVQAIDERLARMNEDVKEQHQQNLTSWTELSYAPDQEMEEEDDLSEAELEFDGAVCKDVVG</sequence>
<feature type="domain" description="AAA+ ATPase" evidence="2">
    <location>
        <begin position="227"/>
        <end position="381"/>
    </location>
</feature>
<dbReference type="InterPro" id="IPR036537">
    <property type="entry name" value="Adaptor_Cbl_N_dom_sf"/>
</dbReference>
<dbReference type="InterPro" id="IPR027417">
    <property type="entry name" value="P-loop_NTPase"/>
</dbReference>
<dbReference type="Gene3D" id="1.20.930.20">
    <property type="entry name" value="Adaptor protein Cbl, N-terminal domain"/>
    <property type="match status" value="1"/>
</dbReference>
<dbReference type="PANTHER" id="PTHR47691:SF3">
    <property type="entry name" value="HTH-TYPE TRANSCRIPTIONAL REGULATOR RV0890C-RELATED"/>
    <property type="match status" value="1"/>
</dbReference>
<dbReference type="InterPro" id="IPR059179">
    <property type="entry name" value="MLKL-like_MCAfunc"/>
</dbReference>
<dbReference type="InterPro" id="IPR049052">
    <property type="entry name" value="nSTAND1"/>
</dbReference>
<reference evidence="3" key="1">
    <citation type="submission" date="2023-03" db="EMBL/GenBank/DDBJ databases">
        <title>Massive genome expansion in bonnet fungi (Mycena s.s.) driven by repeated elements and novel gene families across ecological guilds.</title>
        <authorList>
            <consortium name="Lawrence Berkeley National Laboratory"/>
            <person name="Harder C.B."/>
            <person name="Miyauchi S."/>
            <person name="Viragh M."/>
            <person name="Kuo A."/>
            <person name="Thoen E."/>
            <person name="Andreopoulos B."/>
            <person name="Lu D."/>
            <person name="Skrede I."/>
            <person name="Drula E."/>
            <person name="Henrissat B."/>
            <person name="Morin E."/>
            <person name="Kohler A."/>
            <person name="Barry K."/>
            <person name="LaButti K."/>
            <person name="Morin E."/>
            <person name="Salamov A."/>
            <person name="Lipzen A."/>
            <person name="Mereny Z."/>
            <person name="Hegedus B."/>
            <person name="Baldrian P."/>
            <person name="Stursova M."/>
            <person name="Weitz H."/>
            <person name="Taylor A."/>
            <person name="Grigoriev I.V."/>
            <person name="Nagy L.G."/>
            <person name="Martin F."/>
            <person name="Kauserud H."/>
        </authorList>
    </citation>
    <scope>NUCLEOTIDE SEQUENCE</scope>
    <source>
        <strain evidence="3">CBHHK200</strain>
    </source>
</reference>
<dbReference type="Gene3D" id="3.40.50.300">
    <property type="entry name" value="P-loop containing nucleotide triphosphate hydrolases"/>
    <property type="match status" value="1"/>
</dbReference>
<protein>
    <recommendedName>
        <fullName evidence="2">AAA+ ATPase domain-containing protein</fullName>
    </recommendedName>
</protein>
<keyword evidence="4" id="KW-1185">Reference proteome</keyword>
<comment type="caution">
    <text evidence="3">The sequence shown here is derived from an EMBL/GenBank/DDBJ whole genome shotgun (WGS) entry which is preliminary data.</text>
</comment>
<dbReference type="AlphaFoldDB" id="A0AAD6WRZ1"/>
<dbReference type="CDD" id="cd21037">
    <property type="entry name" value="MLKL_NTD"/>
    <property type="match status" value="1"/>
</dbReference>
<feature type="region of interest" description="Disordered" evidence="1">
    <location>
        <begin position="1037"/>
        <end position="1068"/>
    </location>
</feature>
<gene>
    <name evidence="3" type="ORF">C8F04DRAFT_1013415</name>
</gene>
<dbReference type="Proteomes" id="UP001218188">
    <property type="component" value="Unassembled WGS sequence"/>
</dbReference>
<dbReference type="Gene3D" id="1.25.40.10">
    <property type="entry name" value="Tetratricopeptide repeat domain"/>
    <property type="match status" value="2"/>
</dbReference>